<keyword evidence="5 9" id="KW-1133">Transmembrane helix</keyword>
<dbReference type="CDD" id="cd07185">
    <property type="entry name" value="OmpA_C-like"/>
    <property type="match status" value="1"/>
</dbReference>
<keyword evidence="11" id="KW-0969">Cilium</keyword>
<name>A0ABY5SL98_9BACL</name>
<dbReference type="InterPro" id="IPR025713">
    <property type="entry name" value="MotB-like_N_dom"/>
</dbReference>
<dbReference type="Pfam" id="PF13677">
    <property type="entry name" value="MotB_plug"/>
    <property type="match status" value="1"/>
</dbReference>
<dbReference type="PROSITE" id="PS51123">
    <property type="entry name" value="OMPA_2"/>
    <property type="match status" value="1"/>
</dbReference>
<dbReference type="Pfam" id="PF00691">
    <property type="entry name" value="OmpA"/>
    <property type="match status" value="1"/>
</dbReference>
<feature type="domain" description="OmpA-like" evidence="10">
    <location>
        <begin position="138"/>
        <end position="260"/>
    </location>
</feature>
<reference evidence="11" key="1">
    <citation type="submission" date="2022-01" db="EMBL/GenBank/DDBJ databases">
        <title>Paenibacillus spongiae sp. nov., isolated from marine sponge.</title>
        <authorList>
            <person name="Li Z."/>
            <person name="Zhang M."/>
        </authorList>
    </citation>
    <scope>NUCLEOTIDE SEQUENCE</scope>
    <source>
        <strain evidence="11">PHS-Z3</strain>
    </source>
</reference>
<feature type="transmembrane region" description="Helical" evidence="9">
    <location>
        <begin position="20"/>
        <end position="42"/>
    </location>
</feature>
<evidence type="ECO:0000313" key="12">
    <source>
        <dbReference type="Proteomes" id="UP001057877"/>
    </source>
</evidence>
<keyword evidence="4 9" id="KW-0812">Transmembrane</keyword>
<dbReference type="Gene3D" id="3.30.1330.60">
    <property type="entry name" value="OmpA-like domain"/>
    <property type="match status" value="1"/>
</dbReference>
<gene>
    <name evidence="11" type="primary">motB</name>
    <name evidence="11" type="ORF">L1F29_17085</name>
</gene>
<keyword evidence="11" id="KW-0282">Flagellum</keyword>
<accession>A0ABY5SL98</accession>
<dbReference type="PANTHER" id="PTHR30329">
    <property type="entry name" value="STATOR ELEMENT OF FLAGELLAR MOTOR COMPLEX"/>
    <property type="match status" value="1"/>
</dbReference>
<evidence type="ECO:0000256" key="4">
    <source>
        <dbReference type="ARBA" id="ARBA00022692"/>
    </source>
</evidence>
<dbReference type="PANTHER" id="PTHR30329:SF21">
    <property type="entry name" value="LIPOPROTEIN YIAD-RELATED"/>
    <property type="match status" value="1"/>
</dbReference>
<keyword evidence="3" id="KW-1003">Cell membrane</keyword>
<dbReference type="RefSeq" id="WP_258389498.1">
    <property type="nucleotide sequence ID" value="NZ_CP091430.1"/>
</dbReference>
<evidence type="ECO:0000256" key="5">
    <source>
        <dbReference type="ARBA" id="ARBA00022989"/>
    </source>
</evidence>
<dbReference type="SUPFAM" id="SSF103088">
    <property type="entry name" value="OmpA-like"/>
    <property type="match status" value="1"/>
</dbReference>
<keyword evidence="12" id="KW-1185">Reference proteome</keyword>
<organism evidence="11 12">
    <name type="scientific">Paenibacillus spongiae</name>
    <dbReference type="NCBI Taxonomy" id="2909671"/>
    <lineage>
        <taxon>Bacteria</taxon>
        <taxon>Bacillati</taxon>
        <taxon>Bacillota</taxon>
        <taxon>Bacilli</taxon>
        <taxon>Bacillales</taxon>
        <taxon>Paenibacillaceae</taxon>
        <taxon>Paenibacillus</taxon>
    </lineage>
</organism>
<feature type="coiled-coil region" evidence="8">
    <location>
        <begin position="91"/>
        <end position="125"/>
    </location>
</feature>
<evidence type="ECO:0000256" key="7">
    <source>
        <dbReference type="PROSITE-ProRule" id="PRU00473"/>
    </source>
</evidence>
<comment type="subcellular location">
    <subcellularLocation>
        <location evidence="1">Cell membrane</location>
        <topology evidence="1">Single-pass membrane protein</topology>
    </subcellularLocation>
</comment>
<comment type="similarity">
    <text evidence="2">Belongs to the MotB family.</text>
</comment>
<dbReference type="InterPro" id="IPR006665">
    <property type="entry name" value="OmpA-like"/>
</dbReference>
<sequence length="267" mass="30361">MYKKHKHKNLEEHIDESWLIPYADLLTLLLALFIVLFAMSSLDAKKFEEMSKAFGSALSSGKGIPDKSNAIIVSDDWIGSKSRVSRESSGNQQQEENDRQIEKLMNEEQAKLGKIRNQIDQYIQSKGLTTQLDTILDESQLTITIRDNALFQSGQAIVKPESRKLAIAISKILEQYPEYEIIVAGHTDNLPISTKQFKSNWDLSAKRALRFMDIMLMNKNLDPERFSAIGYSEFRPIASNATDAGRAKNRRVEVTIVRKIVVDQNRN</sequence>
<evidence type="ECO:0000256" key="1">
    <source>
        <dbReference type="ARBA" id="ARBA00004162"/>
    </source>
</evidence>
<evidence type="ECO:0000256" key="3">
    <source>
        <dbReference type="ARBA" id="ARBA00022475"/>
    </source>
</evidence>
<dbReference type="Proteomes" id="UP001057877">
    <property type="component" value="Chromosome"/>
</dbReference>
<keyword evidence="11" id="KW-0966">Cell projection</keyword>
<evidence type="ECO:0000256" key="6">
    <source>
        <dbReference type="ARBA" id="ARBA00023136"/>
    </source>
</evidence>
<evidence type="ECO:0000256" key="8">
    <source>
        <dbReference type="SAM" id="Coils"/>
    </source>
</evidence>
<protein>
    <submittedName>
        <fullName evidence="11">Flagellar motor protein MotB</fullName>
    </submittedName>
</protein>
<dbReference type="InterPro" id="IPR036737">
    <property type="entry name" value="OmpA-like_sf"/>
</dbReference>
<evidence type="ECO:0000259" key="10">
    <source>
        <dbReference type="PROSITE" id="PS51123"/>
    </source>
</evidence>
<evidence type="ECO:0000256" key="2">
    <source>
        <dbReference type="ARBA" id="ARBA00008914"/>
    </source>
</evidence>
<evidence type="ECO:0000256" key="9">
    <source>
        <dbReference type="SAM" id="Phobius"/>
    </source>
</evidence>
<dbReference type="InterPro" id="IPR050330">
    <property type="entry name" value="Bact_OuterMem_StrucFunc"/>
</dbReference>
<keyword evidence="8" id="KW-0175">Coiled coil</keyword>
<evidence type="ECO:0000313" key="11">
    <source>
        <dbReference type="EMBL" id="UVI33445.1"/>
    </source>
</evidence>
<dbReference type="EMBL" id="CP091430">
    <property type="protein sequence ID" value="UVI33445.1"/>
    <property type="molecule type" value="Genomic_DNA"/>
</dbReference>
<proteinExistence type="inferred from homology"/>
<dbReference type="NCBIfam" id="NF005831">
    <property type="entry name" value="PRK07734.1"/>
    <property type="match status" value="1"/>
</dbReference>
<keyword evidence="6 7" id="KW-0472">Membrane</keyword>